<evidence type="ECO:0000313" key="1">
    <source>
        <dbReference type="EMBL" id="GEO06667.1"/>
    </source>
</evidence>
<keyword evidence="2" id="KW-1185">Reference proteome</keyword>
<comment type="caution">
    <text evidence="1">The sequence shown here is derived from an EMBL/GenBank/DDBJ whole genome shotgun (WGS) entry which is preliminary data.</text>
</comment>
<sequence length="94" mass="10233">MKRPSTASAGLNFLNQGYTIELSVQGVGAFLRYCERNKPGFELKVSYQNDMAVVMPVKAPVESPSFKASLKATLEKAGIGFENKFFNPGIRSVG</sequence>
<reference evidence="1 2" key="1">
    <citation type="submission" date="2019-07" db="EMBL/GenBank/DDBJ databases">
        <title>Whole genome shotgun sequence of Adhaeribacter aerolatus NBRC 106133.</title>
        <authorList>
            <person name="Hosoyama A."/>
            <person name="Uohara A."/>
            <person name="Ohji S."/>
            <person name="Ichikawa N."/>
        </authorList>
    </citation>
    <scope>NUCLEOTIDE SEQUENCE [LARGE SCALE GENOMIC DNA]</scope>
    <source>
        <strain evidence="1 2">NBRC 106133</strain>
    </source>
</reference>
<gene>
    <name evidence="1" type="ORF">AAE02nite_43310</name>
</gene>
<name>A0A512B4H3_9BACT</name>
<proteinExistence type="predicted"/>
<evidence type="ECO:0000313" key="2">
    <source>
        <dbReference type="Proteomes" id="UP000321532"/>
    </source>
</evidence>
<organism evidence="1 2">
    <name type="scientific">Adhaeribacter aerolatus</name>
    <dbReference type="NCBI Taxonomy" id="670289"/>
    <lineage>
        <taxon>Bacteria</taxon>
        <taxon>Pseudomonadati</taxon>
        <taxon>Bacteroidota</taxon>
        <taxon>Cytophagia</taxon>
        <taxon>Cytophagales</taxon>
        <taxon>Hymenobacteraceae</taxon>
        <taxon>Adhaeribacter</taxon>
    </lineage>
</organism>
<protein>
    <submittedName>
        <fullName evidence="1">Uncharacterized protein</fullName>
    </submittedName>
</protein>
<accession>A0A512B4H3</accession>
<dbReference type="EMBL" id="BJYS01000042">
    <property type="protein sequence ID" value="GEO06667.1"/>
    <property type="molecule type" value="Genomic_DNA"/>
</dbReference>
<dbReference type="RefSeq" id="WP_146903184.1">
    <property type="nucleotide sequence ID" value="NZ_BJYS01000042.1"/>
</dbReference>
<dbReference type="AlphaFoldDB" id="A0A512B4H3"/>
<dbReference type="Proteomes" id="UP000321532">
    <property type="component" value="Unassembled WGS sequence"/>
</dbReference>